<gene>
    <name evidence="2" type="ORF">CC1G_13840</name>
</gene>
<accession>D6RKK2</accession>
<name>D6RKK2_COPC7</name>
<feature type="compositionally biased region" description="Polar residues" evidence="1">
    <location>
        <begin position="510"/>
        <end position="526"/>
    </location>
</feature>
<dbReference type="OrthoDB" id="10683325at2759"/>
<evidence type="ECO:0000313" key="2">
    <source>
        <dbReference type="EMBL" id="EFI28311.1"/>
    </source>
</evidence>
<dbReference type="RefSeq" id="XP_002911805.1">
    <property type="nucleotide sequence ID" value="XM_002911759.1"/>
</dbReference>
<sequence>MAARGGWAGQPLIGPSPHRLDSKYRLEVLFNFRSLHRITPAKLDPLLFLALRCLASARSNTHIFDVVNCSEPGISFSDDPDNTHSRLLRPFFLSHLAASRPSGFRPIVFKRVHWRISPKDPFSSSVAAAPQHIPFPQPKAGAFHTAKPSPPSIPLCHPLSDSDRPLPLSVFSALPSPAERSSTRKAHKSSLLPQPSWMHDSYSLPTYSERDIATSISVSPNLSFNPHSTWNDDSKPAAYHQTLPSRFRGVILGFVSLLAPILAFFSGLCDITKQSLSKMNLYPYSSKRESRSTTSTSTTSTTAIPEASASFANLQSIYPLGPPNTSSDSFPSFTSTTSLPLPVPPHFFRKYATRSTKAKTSKTSSDMSPHGGGAFLRKMLSLNFRKDSANNRNANQSEGEMRNRKKSFLRSSSDSVATPSPLSQMSRGHGHGHTSSPSLASFTTVYTGSFGRESPAMSRASSELSVLSSGESGLESDSTLYVSEDEVTPASASFRKLSIQTEYTIRASQQYQSHTPEFTNPFQSDLETPRASKYHHRQQQYHDQDRDRDREHDRDRNRRNPRPVHNLGEFLATRRASALLCPPEPPSRLGRRRSKTTLATPASPSYVYGQSGFGYNNDHYGQEDVVHPRKPSYVEATFTPLPVPPWHRRRRAELVFEPEDGDDEEHRRR</sequence>
<dbReference type="InParanoid" id="D6RKK2"/>
<dbReference type="KEGG" id="cci:CC1G_13840"/>
<feature type="region of interest" description="Disordered" evidence="1">
    <location>
        <begin position="353"/>
        <end position="372"/>
    </location>
</feature>
<dbReference type="AlphaFoldDB" id="D6RKK2"/>
<feature type="region of interest" description="Disordered" evidence="1">
    <location>
        <begin position="388"/>
        <end position="440"/>
    </location>
</feature>
<evidence type="ECO:0000313" key="3">
    <source>
        <dbReference type="Proteomes" id="UP000001861"/>
    </source>
</evidence>
<evidence type="ECO:0000256" key="1">
    <source>
        <dbReference type="SAM" id="MobiDB-lite"/>
    </source>
</evidence>
<reference evidence="2 3" key="1">
    <citation type="journal article" date="2010" name="Proc. Natl. Acad. Sci. U.S.A.">
        <title>Insights into evolution of multicellular fungi from the assembled chromosomes of the mushroom Coprinopsis cinerea (Coprinus cinereus).</title>
        <authorList>
            <person name="Stajich J.E."/>
            <person name="Wilke S.K."/>
            <person name="Ahren D."/>
            <person name="Au C.H."/>
            <person name="Birren B.W."/>
            <person name="Borodovsky M."/>
            <person name="Burns C."/>
            <person name="Canback B."/>
            <person name="Casselton L.A."/>
            <person name="Cheng C.K."/>
            <person name="Deng J."/>
            <person name="Dietrich F.S."/>
            <person name="Fargo D.C."/>
            <person name="Farman M.L."/>
            <person name="Gathman A.C."/>
            <person name="Goldberg J."/>
            <person name="Guigo R."/>
            <person name="Hoegger P.J."/>
            <person name="Hooker J.B."/>
            <person name="Huggins A."/>
            <person name="James T.Y."/>
            <person name="Kamada T."/>
            <person name="Kilaru S."/>
            <person name="Kodira C."/>
            <person name="Kues U."/>
            <person name="Kupfer D."/>
            <person name="Kwan H.S."/>
            <person name="Lomsadze A."/>
            <person name="Li W."/>
            <person name="Lilly W.W."/>
            <person name="Ma L.J."/>
            <person name="Mackey A.J."/>
            <person name="Manning G."/>
            <person name="Martin F."/>
            <person name="Muraguchi H."/>
            <person name="Natvig D.O."/>
            <person name="Palmerini H."/>
            <person name="Ramesh M.A."/>
            <person name="Rehmeyer C.J."/>
            <person name="Roe B.A."/>
            <person name="Shenoy N."/>
            <person name="Stanke M."/>
            <person name="Ter-Hovhannisyan V."/>
            <person name="Tunlid A."/>
            <person name="Velagapudi R."/>
            <person name="Vision T.J."/>
            <person name="Zeng Q."/>
            <person name="Zolan M.E."/>
            <person name="Pukkila P.J."/>
        </authorList>
    </citation>
    <scope>NUCLEOTIDE SEQUENCE [LARGE SCALE GENOMIC DNA]</scope>
    <source>
        <strain evidence="3">Okayama-7 / 130 / ATCC MYA-4618 / FGSC 9003</strain>
    </source>
</reference>
<feature type="region of interest" description="Disordered" evidence="1">
    <location>
        <begin position="580"/>
        <end position="603"/>
    </location>
</feature>
<feature type="compositionally biased region" description="Polar residues" evidence="1">
    <location>
        <begin position="409"/>
        <end position="426"/>
    </location>
</feature>
<dbReference type="VEuPathDB" id="FungiDB:CC1G_13840"/>
<dbReference type="HOGENOM" id="CLU_410496_0_0_1"/>
<comment type="caution">
    <text evidence="2">The sequence shown here is derived from an EMBL/GenBank/DDBJ whole genome shotgun (WGS) entry which is preliminary data.</text>
</comment>
<feature type="region of interest" description="Disordered" evidence="1">
    <location>
        <begin position="510"/>
        <end position="568"/>
    </location>
</feature>
<dbReference type="GeneID" id="9378978"/>
<feature type="compositionally biased region" description="Basic and acidic residues" evidence="1">
    <location>
        <begin position="540"/>
        <end position="558"/>
    </location>
</feature>
<organism evidence="2 3">
    <name type="scientific">Coprinopsis cinerea (strain Okayama-7 / 130 / ATCC MYA-4618 / FGSC 9003)</name>
    <name type="common">Inky cap fungus</name>
    <name type="synonym">Hormographiella aspergillata</name>
    <dbReference type="NCBI Taxonomy" id="240176"/>
    <lineage>
        <taxon>Eukaryota</taxon>
        <taxon>Fungi</taxon>
        <taxon>Dikarya</taxon>
        <taxon>Basidiomycota</taxon>
        <taxon>Agaricomycotina</taxon>
        <taxon>Agaricomycetes</taxon>
        <taxon>Agaricomycetidae</taxon>
        <taxon>Agaricales</taxon>
        <taxon>Agaricineae</taxon>
        <taxon>Psathyrellaceae</taxon>
        <taxon>Coprinopsis</taxon>
    </lineage>
</organism>
<dbReference type="EMBL" id="AACS02000002">
    <property type="protein sequence ID" value="EFI28311.1"/>
    <property type="molecule type" value="Genomic_DNA"/>
</dbReference>
<dbReference type="Proteomes" id="UP000001861">
    <property type="component" value="Unassembled WGS sequence"/>
</dbReference>
<protein>
    <submittedName>
        <fullName evidence="2">Uncharacterized protein</fullName>
    </submittedName>
</protein>
<keyword evidence="3" id="KW-1185">Reference proteome</keyword>
<proteinExistence type="predicted"/>